<name>A0A1Y0CVQ3_9GAMM</name>
<sequence length="238" mass="26977">MQFVLSITQPLAKWLALNLSPPLAQNGKRITTQQLISDSQQMAWQCHVLAQNGLPTLILAMEAYSRYVIVLPFSGPPSQAELEYALLARWGNEALHLAIESGAINDDELPLMVDAFSAHPCQAQWILNTDLSIQTHLNQAANYLEQALAKEPRQLLDEQECYMLGAKMNQQQKTVMGANKKFRPMVRFLTQTLYRFGEGLAEREYPNTKVGNFPCPYPQPLIKAKVIKLSDYKKQRFK</sequence>
<evidence type="ECO:0000313" key="2">
    <source>
        <dbReference type="Proteomes" id="UP000243793"/>
    </source>
</evidence>
<dbReference type="EMBL" id="CP021376">
    <property type="protein sequence ID" value="ART79329.1"/>
    <property type="molecule type" value="Genomic_DNA"/>
</dbReference>
<dbReference type="KEGG" id="ocm:CBP12_03505"/>
<evidence type="ECO:0000313" key="1">
    <source>
        <dbReference type="EMBL" id="ART79329.1"/>
    </source>
</evidence>
<reference evidence="2" key="1">
    <citation type="submission" date="2017-05" db="EMBL/GenBank/DDBJ databases">
        <authorList>
            <person name="Sung H."/>
        </authorList>
    </citation>
    <scope>NUCLEOTIDE SEQUENCE [LARGE SCALE GENOMIC DNA]</scope>
    <source>
        <strain evidence="2">AMac2203</strain>
    </source>
</reference>
<protein>
    <submittedName>
        <fullName evidence="1">Uncharacterized protein</fullName>
    </submittedName>
</protein>
<dbReference type="RefSeq" id="WP_086963006.1">
    <property type="nucleotide sequence ID" value="NZ_CP021376.1"/>
</dbReference>
<keyword evidence="2" id="KW-1185">Reference proteome</keyword>
<dbReference type="AlphaFoldDB" id="A0A1Y0CVQ3"/>
<accession>A0A1Y0CVQ3</accession>
<gene>
    <name evidence="1" type="ORF">CBP12_03505</name>
</gene>
<organism evidence="1 2">
    <name type="scientific">Oceanisphaera avium</name>
    <dbReference type="NCBI Taxonomy" id="1903694"/>
    <lineage>
        <taxon>Bacteria</taxon>
        <taxon>Pseudomonadati</taxon>
        <taxon>Pseudomonadota</taxon>
        <taxon>Gammaproteobacteria</taxon>
        <taxon>Aeromonadales</taxon>
        <taxon>Aeromonadaceae</taxon>
        <taxon>Oceanisphaera</taxon>
    </lineage>
</organism>
<proteinExistence type="predicted"/>
<dbReference type="OrthoDB" id="5598524at2"/>
<dbReference type="Proteomes" id="UP000243793">
    <property type="component" value="Chromosome"/>
</dbReference>